<dbReference type="InterPro" id="IPR036045">
    <property type="entry name" value="Sec1-like_sf"/>
</dbReference>
<dbReference type="OMA" id="VHQLNNA"/>
<dbReference type="AlphaFoldDB" id="A0A5A8CFL3"/>
<name>A0A5A8CFL3_CAFRO</name>
<dbReference type="Gene3D" id="3.40.50.1910">
    <property type="match status" value="1"/>
</dbReference>
<organism evidence="2 3">
    <name type="scientific">Cafeteria roenbergensis</name>
    <name type="common">Marine flagellate</name>
    <dbReference type="NCBI Taxonomy" id="33653"/>
    <lineage>
        <taxon>Eukaryota</taxon>
        <taxon>Sar</taxon>
        <taxon>Stramenopiles</taxon>
        <taxon>Bigyra</taxon>
        <taxon>Opalozoa</taxon>
        <taxon>Bicosoecida</taxon>
        <taxon>Cafeteriaceae</taxon>
        <taxon>Cafeteria</taxon>
    </lineage>
</organism>
<dbReference type="Gene3D" id="3.40.50.2060">
    <property type="match status" value="1"/>
</dbReference>
<dbReference type="SUPFAM" id="SSF56815">
    <property type="entry name" value="Sec1/munc18-like (SM) proteins"/>
    <property type="match status" value="1"/>
</dbReference>
<dbReference type="InterPro" id="IPR043127">
    <property type="entry name" value="Sec-1-like_dom3a"/>
</dbReference>
<evidence type="ECO:0008006" key="4">
    <source>
        <dbReference type="Google" id="ProtNLM"/>
    </source>
</evidence>
<dbReference type="Gene3D" id="1.25.40.60">
    <property type="match status" value="1"/>
</dbReference>
<gene>
    <name evidence="2" type="ORF">FNF29_04229</name>
</gene>
<comment type="similarity">
    <text evidence="1">Belongs to the STXBP/unc-18/SEC1 family.</text>
</comment>
<comment type="caution">
    <text evidence="2">The sequence shown here is derived from an EMBL/GenBank/DDBJ whole genome shotgun (WGS) entry which is preliminary data.</text>
</comment>
<dbReference type="InterPro" id="IPR043154">
    <property type="entry name" value="Sec-1-like_dom1"/>
</dbReference>
<dbReference type="PIRSF" id="PIRSF005715">
    <property type="entry name" value="VPS45_Sec1"/>
    <property type="match status" value="1"/>
</dbReference>
<keyword evidence="3" id="KW-1185">Reference proteome</keyword>
<dbReference type="Proteomes" id="UP000323011">
    <property type="component" value="Unassembled WGS sequence"/>
</dbReference>
<dbReference type="Gene3D" id="3.90.830.10">
    <property type="entry name" value="Syntaxin Binding Protein 1, Chain A, domain 2"/>
    <property type="match status" value="1"/>
</dbReference>
<evidence type="ECO:0000313" key="2">
    <source>
        <dbReference type="EMBL" id="KAA0151823.1"/>
    </source>
</evidence>
<evidence type="ECO:0000313" key="3">
    <source>
        <dbReference type="Proteomes" id="UP000323011"/>
    </source>
</evidence>
<dbReference type="GO" id="GO:0016192">
    <property type="term" value="P:vesicle-mediated transport"/>
    <property type="evidence" value="ECO:0007669"/>
    <property type="project" value="InterPro"/>
</dbReference>
<dbReference type="PANTHER" id="PTHR11679">
    <property type="entry name" value="VESICLE PROTEIN SORTING-ASSOCIATED"/>
    <property type="match status" value="1"/>
</dbReference>
<accession>A0A5A8CFL3</accession>
<dbReference type="EMBL" id="VLTN01000024">
    <property type="protein sequence ID" value="KAA0151823.1"/>
    <property type="molecule type" value="Genomic_DNA"/>
</dbReference>
<sequence length="641" mass="68429">MAYAAAAASGAGGARPGPGPNQPDVIKAVRHYVDKMIPAKGRTGGVEGMKVLLLDNETKGMVSMAIGMAEILEREVFFVGTIDRERDAMPHMKAIVFCRANSANLRLLADELKTPKHSQYHIFLSNIAPPSFLDQLAKADVHSRVEQVREYYADYSAVAPELFSLNLRSASLMCKPAAGPYGSLTMEEATFQRSLDGVMSVLLAHKLRPAIRFQGTSPLAGHFARAVDSSIGSQRELFGLMPHSSPSPLLLVLDRKEDPVTPLLTQWTYQAMVHETIGLWSNKVDLPPSTSGAAGQKVVLDPVHDDFFAEHMYSHFTVFAEAVQARLKEYEAKHKTTGSISSIEDMRRALERLPALRRARDNVSKHVAIMSELDRRVRNHKLFELTVLEQDLAEQDALSRHFEEVSALIADPAVRAFDALRLVMIFALRYEVDGSRQVSELKVALASRGIEHGSVALVDALLEYAGVRARGGDLFSKKSVIARVRRGVSRSLKGIDSAITNHKPLLSDILADLASGRLSTTLYPAAGKAEGAGPAGTVVIFVVGGVTCEEAAAVHKFNTTPGATMRVILGGTSLHNSASFIADVEAFSKAGAAGLGTPGPAAGAAASTDRASAGISIDVGTLGFGSGGVAPRGGSSYGTLS</sequence>
<dbReference type="Pfam" id="PF00995">
    <property type="entry name" value="Sec1"/>
    <property type="match status" value="1"/>
</dbReference>
<dbReference type="InterPro" id="IPR001619">
    <property type="entry name" value="Sec1-like"/>
</dbReference>
<proteinExistence type="inferred from homology"/>
<dbReference type="InterPro" id="IPR027482">
    <property type="entry name" value="Sec1-like_dom2"/>
</dbReference>
<reference evidence="2 3" key="1">
    <citation type="submission" date="2019-07" db="EMBL/GenBank/DDBJ databases">
        <title>Genomes of Cafeteria roenbergensis.</title>
        <authorList>
            <person name="Fischer M.G."/>
            <person name="Hackl T."/>
            <person name="Roman M."/>
        </authorList>
    </citation>
    <scope>NUCLEOTIDE SEQUENCE [LARGE SCALE GENOMIC DNA]</scope>
    <source>
        <strain evidence="2 3">BVI</strain>
    </source>
</reference>
<protein>
    <recommendedName>
        <fullName evidence="4">Vacuolar protein sorting-associated protein 45</fullName>
    </recommendedName>
</protein>
<evidence type="ECO:0000256" key="1">
    <source>
        <dbReference type="ARBA" id="ARBA00009884"/>
    </source>
</evidence>